<dbReference type="InterPro" id="IPR005648">
    <property type="entry name" value="FlgD"/>
</dbReference>
<dbReference type="GO" id="GO:0044781">
    <property type="term" value="P:bacterial-type flagellum organization"/>
    <property type="evidence" value="ECO:0007669"/>
    <property type="project" value="UniProtKB-UniRule"/>
</dbReference>
<dbReference type="RefSeq" id="WP_069911459.1">
    <property type="nucleotide sequence ID" value="NZ_LAJE02000293.1"/>
</dbReference>
<dbReference type="InterPro" id="IPR025965">
    <property type="entry name" value="FlgD/Vpr_Ig-like"/>
</dbReference>
<evidence type="ECO:0000256" key="3">
    <source>
        <dbReference type="ARBA" id="ARBA00022795"/>
    </source>
</evidence>
<dbReference type="OrthoDB" id="9785233at2"/>
<keyword evidence="8" id="KW-0969">Cilium</keyword>
<proteinExistence type="inferred from homology"/>
<feature type="domain" description="FlgD Tudor-like" evidence="7">
    <location>
        <begin position="82"/>
        <end position="211"/>
    </location>
</feature>
<dbReference type="Pfam" id="PF03963">
    <property type="entry name" value="FlgD"/>
    <property type="match status" value="1"/>
</dbReference>
<keyword evidence="9" id="KW-1185">Reference proteome</keyword>
<dbReference type="Pfam" id="PF13861">
    <property type="entry name" value="FLgD_tudor"/>
    <property type="match status" value="1"/>
</dbReference>
<protein>
    <recommendedName>
        <fullName evidence="2 5">Basal-body rod modification protein FlgD</fullName>
    </recommendedName>
</protein>
<keyword evidence="8" id="KW-0282">Flagellum</keyword>
<comment type="caution">
    <text evidence="8">The sequence shown here is derived from an EMBL/GenBank/DDBJ whole genome shotgun (WGS) entry which is preliminary data.</text>
</comment>
<reference evidence="8 9" key="1">
    <citation type="journal article" date="2015" name="Genome Announc.">
        <title>Genome Assemblies of Three Soil-Associated Devosia species: D. insulae, D. limi, and D. soli.</title>
        <authorList>
            <person name="Hassan Y.I."/>
            <person name="Lepp D."/>
            <person name="Zhou T."/>
        </authorList>
    </citation>
    <scope>NUCLEOTIDE SEQUENCE [LARGE SCALE GENOMIC DNA]</scope>
    <source>
        <strain evidence="8 9">DS-56</strain>
    </source>
</reference>
<feature type="domain" description="FlgD/Vpr Ig-like" evidence="6">
    <location>
        <begin position="105"/>
        <end position="170"/>
    </location>
</feature>
<evidence type="ECO:0000256" key="4">
    <source>
        <dbReference type="ARBA" id="ARBA00024746"/>
    </source>
</evidence>
<comment type="similarity">
    <text evidence="1 5">Belongs to the FlgD family.</text>
</comment>
<evidence type="ECO:0000256" key="5">
    <source>
        <dbReference type="RuleBase" id="RU362076"/>
    </source>
</evidence>
<sequence length="231" mass="24411">MAVSGVSSNPNSALTGTRQTIAQNFDTFLQLLTTQLKNQNPLDPLDTNQFTQQLVQFTGVEQQLKTNEFLEAMMTSTQTANNSQAVSYVGKIVTASGVKTELVKGEAKWHFAVDSKADIIATVKDANGNVVYTKAGTVDKGESVFTWDGIGNDGQKKPEGTYSVSIEARDTATGKLVGVATEMTGEVTGIDFSGSEPVLIVGGARVNLSAILSVRAKTAADETPAEEETAV</sequence>
<dbReference type="Gene3D" id="2.30.30.910">
    <property type="match status" value="1"/>
</dbReference>
<dbReference type="Pfam" id="PF13860">
    <property type="entry name" value="FlgD_ig"/>
    <property type="match status" value="1"/>
</dbReference>
<evidence type="ECO:0000313" key="9">
    <source>
        <dbReference type="Proteomes" id="UP000095463"/>
    </source>
</evidence>
<gene>
    <name evidence="8" type="ORF">VW23_026425</name>
</gene>
<dbReference type="Proteomes" id="UP000095463">
    <property type="component" value="Unassembled WGS sequence"/>
</dbReference>
<evidence type="ECO:0000259" key="6">
    <source>
        <dbReference type="Pfam" id="PF13860"/>
    </source>
</evidence>
<evidence type="ECO:0000256" key="2">
    <source>
        <dbReference type="ARBA" id="ARBA00016013"/>
    </source>
</evidence>
<keyword evidence="8" id="KW-0966">Cell projection</keyword>
<dbReference type="InterPro" id="IPR025963">
    <property type="entry name" value="FLgD_Tudor"/>
</dbReference>
<evidence type="ECO:0000259" key="7">
    <source>
        <dbReference type="Pfam" id="PF13861"/>
    </source>
</evidence>
<evidence type="ECO:0000313" key="8">
    <source>
        <dbReference type="EMBL" id="OEO29263.1"/>
    </source>
</evidence>
<keyword evidence="3 5" id="KW-1005">Bacterial flagellum biogenesis</keyword>
<dbReference type="Gene3D" id="2.60.40.4070">
    <property type="match status" value="1"/>
</dbReference>
<organism evidence="8 9">
    <name type="scientific">Devosia insulae DS-56</name>
    <dbReference type="NCBI Taxonomy" id="1116389"/>
    <lineage>
        <taxon>Bacteria</taxon>
        <taxon>Pseudomonadati</taxon>
        <taxon>Pseudomonadota</taxon>
        <taxon>Alphaproteobacteria</taxon>
        <taxon>Hyphomicrobiales</taxon>
        <taxon>Devosiaceae</taxon>
        <taxon>Devosia</taxon>
    </lineage>
</organism>
<comment type="function">
    <text evidence="4 5">Required for flagellar hook formation. May act as a scaffolding protein.</text>
</comment>
<dbReference type="EMBL" id="LAJE02000293">
    <property type="protein sequence ID" value="OEO29263.1"/>
    <property type="molecule type" value="Genomic_DNA"/>
</dbReference>
<dbReference type="AlphaFoldDB" id="A0A1E5XKX4"/>
<name>A0A1E5XKX4_9HYPH</name>
<accession>A0A1E5XKX4</accession>
<evidence type="ECO:0000256" key="1">
    <source>
        <dbReference type="ARBA" id="ARBA00010577"/>
    </source>
</evidence>